<keyword evidence="3" id="KW-1185">Reference proteome</keyword>
<gene>
    <name evidence="2" type="ORF">ACF05T_07330</name>
</gene>
<dbReference type="Gene3D" id="3.40.50.300">
    <property type="entry name" value="P-loop containing nucleotide triphosphate hydrolases"/>
    <property type="match status" value="1"/>
</dbReference>
<proteinExistence type="predicted"/>
<dbReference type="SUPFAM" id="SSF52540">
    <property type="entry name" value="P-loop containing nucleoside triphosphate hydrolases"/>
    <property type="match status" value="1"/>
</dbReference>
<dbReference type="PANTHER" id="PTHR47691:SF3">
    <property type="entry name" value="HTH-TYPE TRANSCRIPTIONAL REGULATOR RV0890C-RELATED"/>
    <property type="match status" value="1"/>
</dbReference>
<dbReference type="InterPro" id="IPR011990">
    <property type="entry name" value="TPR-like_helical_dom_sf"/>
</dbReference>
<sequence>MGDTAPVRGHLPDENGDFVGRRTEVARLEAELTRHRMVTVTGVGGVGKSRLALHTARRIAARYPDGAWWADLTPLQGDRLLVATVADAVDLSDHTPGMPVAALGRWLAARRPLLVLDSCDHLAEPCALLVAELLAAAPALTVLATGRRPLGAEGERVMPLEPMPPTGRDALDLLRLRTSTTTGAGRRDAPGATRAPGRWRSGPAAEICARLEGIPLALELAAAQIRIQGMGAVRAQIGSRFELLVHDERVWPQRHQTLRAAIGWSHELCDPLERLLWARLTVFRGPFDASSAAYVCAGGPLTPQTVPDILEALALKSVVGKEGGRDGGRYRLLDTVREYGAEWLERLGETEAVADRHAAHCLRLARQADAGWLGPDQLRWYTVISELHTDLRTALDRLLRTDPDDALALVGAVGFFWTCCGRLREARDHLEQALLLSGARGSDRARALWALGVALTLQGEFGAAQEVSEACAREARYAEYDAGTAPHAGGGPGERTLDAAYLAGLLALLTGRPTAALVVVGHVLDAVPGGPAASAARLRCLLVRVFGLTGLGRIDEARREALALREVCAELGEHWTRASLDYQLALTGLLEGRPAIAADHARAMLEGKRRLGDGFGVALGLDVLAAALAANGEGELAADVSGTGEAYWRSTGQAQRGVPELRALREKYAHRARETIGSPAYEEIFLRALSGHPQEGLDRALRGSPHR</sequence>
<evidence type="ECO:0000313" key="3">
    <source>
        <dbReference type="Proteomes" id="UP001603013"/>
    </source>
</evidence>
<protein>
    <submittedName>
        <fullName evidence="2">ATP-binding protein</fullName>
    </submittedName>
</protein>
<dbReference type="InterPro" id="IPR027417">
    <property type="entry name" value="P-loop_NTPase"/>
</dbReference>
<evidence type="ECO:0000313" key="2">
    <source>
        <dbReference type="EMBL" id="MFF8275913.1"/>
    </source>
</evidence>
<dbReference type="PRINTS" id="PR00364">
    <property type="entry name" value="DISEASERSIST"/>
</dbReference>
<dbReference type="Proteomes" id="UP001603013">
    <property type="component" value="Unassembled WGS sequence"/>
</dbReference>
<organism evidence="2 3">
    <name type="scientific">Streptomyces lateritius</name>
    <dbReference type="NCBI Taxonomy" id="67313"/>
    <lineage>
        <taxon>Bacteria</taxon>
        <taxon>Bacillati</taxon>
        <taxon>Actinomycetota</taxon>
        <taxon>Actinomycetes</taxon>
        <taxon>Kitasatosporales</taxon>
        <taxon>Streptomycetaceae</taxon>
        <taxon>Streptomyces</taxon>
    </lineage>
</organism>
<accession>A0ABW6Y7X6</accession>
<keyword evidence="2" id="KW-0547">Nucleotide-binding</keyword>
<evidence type="ECO:0000256" key="1">
    <source>
        <dbReference type="SAM" id="MobiDB-lite"/>
    </source>
</evidence>
<reference evidence="2 3" key="1">
    <citation type="submission" date="2024-10" db="EMBL/GenBank/DDBJ databases">
        <title>The Natural Products Discovery Center: Release of the First 8490 Sequenced Strains for Exploring Actinobacteria Biosynthetic Diversity.</title>
        <authorList>
            <person name="Kalkreuter E."/>
            <person name="Kautsar S.A."/>
            <person name="Yang D."/>
            <person name="Bader C.D."/>
            <person name="Teijaro C.N."/>
            <person name="Fluegel L."/>
            <person name="Davis C.M."/>
            <person name="Simpson J.R."/>
            <person name="Lauterbach L."/>
            <person name="Steele A.D."/>
            <person name="Gui C."/>
            <person name="Meng S."/>
            <person name="Li G."/>
            <person name="Viehrig K."/>
            <person name="Ye F."/>
            <person name="Su P."/>
            <person name="Kiefer A.F."/>
            <person name="Nichols A."/>
            <person name="Cepeda A.J."/>
            <person name="Yan W."/>
            <person name="Fan B."/>
            <person name="Jiang Y."/>
            <person name="Adhikari A."/>
            <person name="Zheng C.-J."/>
            <person name="Schuster L."/>
            <person name="Cowan T.M."/>
            <person name="Smanski M.J."/>
            <person name="Chevrette M.G."/>
            <person name="De Carvalho L.P.S."/>
            <person name="Shen B."/>
        </authorList>
    </citation>
    <scope>NUCLEOTIDE SEQUENCE [LARGE SCALE GENOMIC DNA]</scope>
    <source>
        <strain evidence="2 3">NPDC015755</strain>
    </source>
</reference>
<comment type="caution">
    <text evidence="2">The sequence shown here is derived from an EMBL/GenBank/DDBJ whole genome shotgun (WGS) entry which is preliminary data.</text>
</comment>
<dbReference type="Gene3D" id="1.25.40.10">
    <property type="entry name" value="Tetratricopeptide repeat domain"/>
    <property type="match status" value="1"/>
</dbReference>
<dbReference type="RefSeq" id="WP_391933509.1">
    <property type="nucleotide sequence ID" value="NZ_JBIBSM010000003.1"/>
</dbReference>
<name>A0ABW6Y7X6_9ACTN</name>
<dbReference type="PANTHER" id="PTHR47691">
    <property type="entry name" value="REGULATOR-RELATED"/>
    <property type="match status" value="1"/>
</dbReference>
<dbReference type="EMBL" id="JBIBSM010000003">
    <property type="protein sequence ID" value="MFF8275913.1"/>
    <property type="molecule type" value="Genomic_DNA"/>
</dbReference>
<dbReference type="GO" id="GO:0005524">
    <property type="term" value="F:ATP binding"/>
    <property type="evidence" value="ECO:0007669"/>
    <property type="project" value="UniProtKB-KW"/>
</dbReference>
<dbReference type="SUPFAM" id="SSF48452">
    <property type="entry name" value="TPR-like"/>
    <property type="match status" value="1"/>
</dbReference>
<feature type="region of interest" description="Disordered" evidence="1">
    <location>
        <begin position="181"/>
        <end position="200"/>
    </location>
</feature>
<keyword evidence="2" id="KW-0067">ATP-binding</keyword>